<proteinExistence type="predicted"/>
<organism evidence="2">
    <name type="scientific">Gongylonema pulchrum</name>
    <dbReference type="NCBI Taxonomy" id="637853"/>
    <lineage>
        <taxon>Eukaryota</taxon>
        <taxon>Metazoa</taxon>
        <taxon>Ecdysozoa</taxon>
        <taxon>Nematoda</taxon>
        <taxon>Chromadorea</taxon>
        <taxon>Rhabditida</taxon>
        <taxon>Spirurina</taxon>
        <taxon>Spiruromorpha</taxon>
        <taxon>Spiruroidea</taxon>
        <taxon>Gongylonematidae</taxon>
        <taxon>Gongylonema</taxon>
    </lineage>
</organism>
<dbReference type="WBParaSite" id="GPUH_0001263701-mRNA-1">
    <property type="protein sequence ID" value="GPUH_0001263701-mRNA-1"/>
    <property type="gene ID" value="GPUH_0001263701"/>
</dbReference>
<reference evidence="2" key="1">
    <citation type="submission" date="2016-06" db="UniProtKB">
        <authorList>
            <consortium name="WormBaseParasite"/>
        </authorList>
    </citation>
    <scope>IDENTIFICATION</scope>
</reference>
<dbReference type="Gene3D" id="2.60.200.40">
    <property type="match status" value="1"/>
</dbReference>
<dbReference type="AlphaFoldDB" id="A0A183DV82"/>
<protein>
    <submittedName>
        <fullName evidence="2">CERK_C domain-containing protein</fullName>
    </submittedName>
</protein>
<evidence type="ECO:0000259" key="1">
    <source>
        <dbReference type="Pfam" id="PF19280"/>
    </source>
</evidence>
<accession>A0A183DV82</accession>
<name>A0A183DV82_9BILA</name>
<feature type="domain" description="Ceramide kinase C-terminal" evidence="1">
    <location>
        <begin position="22"/>
        <end position="155"/>
    </location>
</feature>
<sequence>LFLVFFTLYRGVEADRNYPFHLQTEFSHIICCVVPCVSPFTPYGLAPFTRIGDGSMDLALIPRISRCANLSFIRKVAMSGPKSVLSMGNKLNVFRVARWAFTPASLLENPNKYYRNQKMQHSSSGEFFLDIAKCFRNLFATLHPRLIKYFGREVDLNAPAGRTGCCSRDHRKLSNIVRIPLSSS</sequence>
<dbReference type="InterPro" id="IPR045363">
    <property type="entry name" value="CERK_C"/>
</dbReference>
<dbReference type="Pfam" id="PF19280">
    <property type="entry name" value="CERK_C"/>
    <property type="match status" value="1"/>
</dbReference>
<evidence type="ECO:0000313" key="2">
    <source>
        <dbReference type="WBParaSite" id="GPUH_0001263701-mRNA-1"/>
    </source>
</evidence>